<dbReference type="Gene3D" id="3.40.50.1970">
    <property type="match status" value="1"/>
</dbReference>
<dbReference type="PANTHER" id="PTHR11496">
    <property type="entry name" value="ALCOHOL DEHYDROGENASE"/>
    <property type="match status" value="1"/>
</dbReference>
<dbReference type="CDD" id="cd08551">
    <property type="entry name" value="Fe-ADH"/>
    <property type="match status" value="1"/>
</dbReference>
<dbReference type="Proteomes" id="UP000526734">
    <property type="component" value="Unassembled WGS sequence"/>
</dbReference>
<keyword evidence="2" id="KW-0560">Oxidoreductase</keyword>
<gene>
    <name evidence="6" type="ORF">H4281_16095</name>
</gene>
<name>A0A7W3ZBD8_9PSEU</name>
<dbReference type="InterPro" id="IPR056798">
    <property type="entry name" value="ADH_Fe_C"/>
</dbReference>
<dbReference type="FunFam" id="1.20.1090.10:FF:000001">
    <property type="entry name" value="Aldehyde-alcohol dehydrogenase"/>
    <property type="match status" value="1"/>
</dbReference>
<dbReference type="Gene3D" id="1.20.1090.10">
    <property type="entry name" value="Dehydroquinate synthase-like - alpha domain"/>
    <property type="match status" value="1"/>
</dbReference>
<dbReference type="Pfam" id="PF00465">
    <property type="entry name" value="Fe-ADH"/>
    <property type="match status" value="1"/>
</dbReference>
<dbReference type="PROSITE" id="PS00060">
    <property type="entry name" value="ADH_IRON_2"/>
    <property type="match status" value="1"/>
</dbReference>
<organism evidence="6 7">
    <name type="scientific">Amycolatopsis dendrobii</name>
    <dbReference type="NCBI Taxonomy" id="2760662"/>
    <lineage>
        <taxon>Bacteria</taxon>
        <taxon>Bacillati</taxon>
        <taxon>Actinomycetota</taxon>
        <taxon>Actinomycetes</taxon>
        <taxon>Pseudonocardiales</taxon>
        <taxon>Pseudonocardiaceae</taxon>
        <taxon>Amycolatopsis</taxon>
    </lineage>
</organism>
<reference evidence="6 7" key="1">
    <citation type="submission" date="2020-08" db="EMBL/GenBank/DDBJ databases">
        <title>Amycolatopsis sp. nov. DR6-1 isolated from Dendrobium heterocarpum.</title>
        <authorList>
            <person name="Tedsree N."/>
            <person name="Kuncharoen N."/>
            <person name="Likhitwitayawuid K."/>
            <person name="Tanasupawat S."/>
        </authorList>
    </citation>
    <scope>NUCLEOTIDE SEQUENCE [LARGE SCALE GENOMIC DNA]</scope>
    <source>
        <strain evidence="6 7">DR6-1</strain>
    </source>
</reference>
<evidence type="ECO:0000313" key="7">
    <source>
        <dbReference type="Proteomes" id="UP000526734"/>
    </source>
</evidence>
<comment type="caution">
    <text evidence="6">The sequence shown here is derived from an EMBL/GenBank/DDBJ whole genome shotgun (WGS) entry which is preliminary data.</text>
</comment>
<dbReference type="GO" id="GO:0046872">
    <property type="term" value="F:metal ion binding"/>
    <property type="evidence" value="ECO:0007669"/>
    <property type="project" value="InterPro"/>
</dbReference>
<evidence type="ECO:0000259" key="4">
    <source>
        <dbReference type="Pfam" id="PF00465"/>
    </source>
</evidence>
<dbReference type="AlphaFoldDB" id="A0A7W3ZBD8"/>
<evidence type="ECO:0000259" key="5">
    <source>
        <dbReference type="Pfam" id="PF25137"/>
    </source>
</evidence>
<protein>
    <submittedName>
        <fullName evidence="6">Iron-containing alcohol dehydrogenase</fullName>
    </submittedName>
</protein>
<dbReference type="GO" id="GO:0004022">
    <property type="term" value="F:alcohol dehydrogenase (NAD+) activity"/>
    <property type="evidence" value="ECO:0007669"/>
    <property type="project" value="UniProtKB-ARBA"/>
</dbReference>
<feature type="domain" description="Alcohol dehydrogenase iron-type/glycerol dehydrogenase GldA" evidence="4">
    <location>
        <begin position="18"/>
        <end position="185"/>
    </location>
</feature>
<evidence type="ECO:0000256" key="3">
    <source>
        <dbReference type="ARBA" id="ARBA00023027"/>
    </source>
</evidence>
<evidence type="ECO:0000256" key="2">
    <source>
        <dbReference type="ARBA" id="ARBA00023002"/>
    </source>
</evidence>
<dbReference type="EMBL" id="JACGZW010000005">
    <property type="protein sequence ID" value="MBB1154663.1"/>
    <property type="molecule type" value="Genomic_DNA"/>
</dbReference>
<dbReference type="RefSeq" id="WP_182891730.1">
    <property type="nucleotide sequence ID" value="NZ_JACGZW010000005.1"/>
</dbReference>
<feature type="domain" description="Fe-containing alcohol dehydrogenase-like C-terminal" evidence="5">
    <location>
        <begin position="196"/>
        <end position="390"/>
    </location>
</feature>
<keyword evidence="3" id="KW-0520">NAD</keyword>
<keyword evidence="7" id="KW-1185">Reference proteome</keyword>
<dbReference type="InterPro" id="IPR018211">
    <property type="entry name" value="ADH_Fe_CS"/>
</dbReference>
<dbReference type="InterPro" id="IPR039697">
    <property type="entry name" value="Alcohol_dehydrogenase_Fe"/>
</dbReference>
<dbReference type="InterPro" id="IPR001670">
    <property type="entry name" value="ADH_Fe/GldA"/>
</dbReference>
<evidence type="ECO:0000256" key="1">
    <source>
        <dbReference type="ARBA" id="ARBA00007358"/>
    </source>
</evidence>
<comment type="similarity">
    <text evidence="1">Belongs to the iron-containing alcohol dehydrogenase family.</text>
</comment>
<evidence type="ECO:0000313" key="6">
    <source>
        <dbReference type="EMBL" id="MBB1154663.1"/>
    </source>
</evidence>
<dbReference type="Pfam" id="PF25137">
    <property type="entry name" value="ADH_Fe_C"/>
    <property type="match status" value="1"/>
</dbReference>
<dbReference type="PANTHER" id="PTHR11496:SF102">
    <property type="entry name" value="ALCOHOL DEHYDROGENASE 4"/>
    <property type="match status" value="1"/>
</dbReference>
<dbReference type="SUPFAM" id="SSF56796">
    <property type="entry name" value="Dehydroquinate synthase-like"/>
    <property type="match status" value="1"/>
</dbReference>
<sequence>MTETQLPAVEIGPYPAATFSAGAVGQLPRVVRTIGARKIVLVSDRGLVATPLPEQAVQLLRQDGVAVEVFSDVHPNPTTDDVDAGGAFVRAAEARAVISLGGGSALDAAKAIALAAVNDRPAAELTWSTEASADLAPALPIVAIPTTSGTGSECNDLGVITDPRQQRKCYLGGPACLARYALLDPALTLSLPPRATAAAGIDCLTHAVESFLSARPNAWADGLDLQAVRLVAENLRRAVSAGEDLAARANLMLAAHTAGQAMRTTGLGVVHGIGHSLGGRFDLPHGQALALVLTECLRFNRAVREERLARLAEPLGVADARKSVAHNADAAIAAVQRLVAEVELAGRLREFGIGEGDLPDLVADTLADGVLANTPREVAAADVTRILRATW</sequence>
<accession>A0A7W3ZBD8</accession>
<dbReference type="FunFam" id="3.40.50.1970:FF:000003">
    <property type="entry name" value="Alcohol dehydrogenase, iron-containing"/>
    <property type="match status" value="1"/>
</dbReference>
<proteinExistence type="inferred from homology"/>